<sequence length="156" mass="17362">MPRDSTCCGLLKARKPKAGQQTHDPVTISIHTNLNAERSSTVAAVLRFDSGAPVSIISLSLVQRLGIQIQPLDDGFRTGEQPFLLAIDGREVPFQGAVSVRWSINDDPRRVYDTRFHVPEAENTSFDVILSRDDMIRHGFARERRAIPLKKLGARS</sequence>
<dbReference type="CDD" id="cd00303">
    <property type="entry name" value="retropepsin_like"/>
    <property type="match status" value="1"/>
</dbReference>
<dbReference type="InterPro" id="IPR021109">
    <property type="entry name" value="Peptidase_aspartic_dom_sf"/>
</dbReference>
<organism evidence="1 2">
    <name type="scientific">Rhizodiscina lignyota</name>
    <dbReference type="NCBI Taxonomy" id="1504668"/>
    <lineage>
        <taxon>Eukaryota</taxon>
        <taxon>Fungi</taxon>
        <taxon>Dikarya</taxon>
        <taxon>Ascomycota</taxon>
        <taxon>Pezizomycotina</taxon>
        <taxon>Dothideomycetes</taxon>
        <taxon>Pleosporomycetidae</taxon>
        <taxon>Aulographales</taxon>
        <taxon>Rhizodiscinaceae</taxon>
        <taxon>Rhizodiscina</taxon>
    </lineage>
</organism>
<dbReference type="Proteomes" id="UP000799772">
    <property type="component" value="Unassembled WGS sequence"/>
</dbReference>
<evidence type="ECO:0000313" key="1">
    <source>
        <dbReference type="EMBL" id="KAF2099759.1"/>
    </source>
</evidence>
<reference evidence="1" key="1">
    <citation type="journal article" date="2020" name="Stud. Mycol.">
        <title>101 Dothideomycetes genomes: a test case for predicting lifestyles and emergence of pathogens.</title>
        <authorList>
            <person name="Haridas S."/>
            <person name="Albert R."/>
            <person name="Binder M."/>
            <person name="Bloem J."/>
            <person name="Labutti K."/>
            <person name="Salamov A."/>
            <person name="Andreopoulos B."/>
            <person name="Baker S."/>
            <person name="Barry K."/>
            <person name="Bills G."/>
            <person name="Bluhm B."/>
            <person name="Cannon C."/>
            <person name="Castanera R."/>
            <person name="Culley D."/>
            <person name="Daum C."/>
            <person name="Ezra D."/>
            <person name="Gonzalez J."/>
            <person name="Henrissat B."/>
            <person name="Kuo A."/>
            <person name="Liang C."/>
            <person name="Lipzen A."/>
            <person name="Lutzoni F."/>
            <person name="Magnuson J."/>
            <person name="Mondo S."/>
            <person name="Nolan M."/>
            <person name="Ohm R."/>
            <person name="Pangilinan J."/>
            <person name="Park H.-J."/>
            <person name="Ramirez L."/>
            <person name="Alfaro M."/>
            <person name="Sun H."/>
            <person name="Tritt A."/>
            <person name="Yoshinaga Y."/>
            <person name="Zwiers L.-H."/>
            <person name="Turgeon B."/>
            <person name="Goodwin S."/>
            <person name="Spatafora J."/>
            <person name="Crous P."/>
            <person name="Grigoriev I."/>
        </authorList>
    </citation>
    <scope>NUCLEOTIDE SEQUENCE</scope>
    <source>
        <strain evidence="1">CBS 133067</strain>
    </source>
</reference>
<keyword evidence="2" id="KW-1185">Reference proteome</keyword>
<dbReference type="EMBL" id="ML978125">
    <property type="protein sequence ID" value="KAF2099759.1"/>
    <property type="molecule type" value="Genomic_DNA"/>
</dbReference>
<dbReference type="AlphaFoldDB" id="A0A9P4MBI0"/>
<dbReference type="OrthoDB" id="3928654at2759"/>
<accession>A0A9P4MBI0</accession>
<protein>
    <submittedName>
        <fullName evidence="1">Uncharacterized protein</fullName>
    </submittedName>
</protein>
<name>A0A9P4MBI0_9PEZI</name>
<gene>
    <name evidence="1" type="ORF">NA57DRAFT_55702</name>
</gene>
<evidence type="ECO:0000313" key="2">
    <source>
        <dbReference type="Proteomes" id="UP000799772"/>
    </source>
</evidence>
<comment type="caution">
    <text evidence="1">The sequence shown here is derived from an EMBL/GenBank/DDBJ whole genome shotgun (WGS) entry which is preliminary data.</text>
</comment>
<dbReference type="Gene3D" id="2.40.70.10">
    <property type="entry name" value="Acid Proteases"/>
    <property type="match status" value="1"/>
</dbReference>
<proteinExistence type="predicted"/>